<accession>A0ABV2AY09</accession>
<feature type="transmembrane region" description="Helical" evidence="1">
    <location>
        <begin position="28"/>
        <end position="55"/>
    </location>
</feature>
<evidence type="ECO:0000313" key="2">
    <source>
        <dbReference type="EMBL" id="MES1928534.1"/>
    </source>
</evidence>
<dbReference type="EMBL" id="APND01000001">
    <property type="protein sequence ID" value="MES1928534.1"/>
    <property type="molecule type" value="Genomic_DNA"/>
</dbReference>
<keyword evidence="1" id="KW-1133">Transmembrane helix</keyword>
<sequence length="65" mass="6866">MIHLQWFCRLLMPSGDIQRQRGATLIEYVLIVAVIAIAVFAGAQFGLASAITGLFGTAASTINSA</sequence>
<comment type="caution">
    <text evidence="2">The sequence shown here is derived from an EMBL/GenBank/DDBJ whole genome shotgun (WGS) entry which is preliminary data.</text>
</comment>
<reference evidence="2 3" key="1">
    <citation type="submission" date="2013-03" db="EMBL/GenBank/DDBJ databases">
        <title>Salinisphaera dokdonensis CL-ES53 Genome Sequencing.</title>
        <authorList>
            <person name="Li C."/>
            <person name="Lai Q."/>
            <person name="Shao Z."/>
        </authorList>
    </citation>
    <scope>NUCLEOTIDE SEQUENCE [LARGE SCALE GENOMIC DNA]</scope>
    <source>
        <strain evidence="2 3">CL-ES53</strain>
    </source>
</reference>
<evidence type="ECO:0000256" key="1">
    <source>
        <dbReference type="SAM" id="Phobius"/>
    </source>
</evidence>
<name>A0ABV2AY09_9GAMM</name>
<keyword evidence="1" id="KW-0472">Membrane</keyword>
<dbReference type="Proteomes" id="UP001460888">
    <property type="component" value="Unassembled WGS sequence"/>
</dbReference>
<gene>
    <name evidence="2" type="ORF">SADO_04725</name>
</gene>
<dbReference type="RefSeq" id="WP_353109663.1">
    <property type="nucleotide sequence ID" value="NZ_APND01000001.1"/>
</dbReference>
<evidence type="ECO:0008006" key="4">
    <source>
        <dbReference type="Google" id="ProtNLM"/>
    </source>
</evidence>
<proteinExistence type="predicted"/>
<evidence type="ECO:0000313" key="3">
    <source>
        <dbReference type="Proteomes" id="UP001460888"/>
    </source>
</evidence>
<protein>
    <recommendedName>
        <fullName evidence="4">Flp family type IVb pilin</fullName>
    </recommendedName>
</protein>
<keyword evidence="3" id="KW-1185">Reference proteome</keyword>
<organism evidence="2 3">
    <name type="scientific">Salinisphaera dokdonensis CL-ES53</name>
    <dbReference type="NCBI Taxonomy" id="1304272"/>
    <lineage>
        <taxon>Bacteria</taxon>
        <taxon>Pseudomonadati</taxon>
        <taxon>Pseudomonadota</taxon>
        <taxon>Gammaproteobacteria</taxon>
        <taxon>Salinisphaerales</taxon>
        <taxon>Salinisphaeraceae</taxon>
        <taxon>Salinisphaera</taxon>
    </lineage>
</organism>
<keyword evidence="1" id="KW-0812">Transmembrane</keyword>